<dbReference type="AlphaFoldDB" id="A0A8T0DN82"/>
<keyword evidence="5" id="KW-0653">Protein transport</keyword>
<keyword evidence="6" id="KW-0333">Golgi apparatus</keyword>
<name>A0A8T0DN82_9TREM</name>
<evidence type="ECO:0000256" key="1">
    <source>
        <dbReference type="ARBA" id="ARBA00004395"/>
    </source>
</evidence>
<gene>
    <name evidence="8" type="ORF">P879_07209</name>
</gene>
<protein>
    <recommendedName>
        <fullName evidence="3">Conserved oligomeric Golgi complex subunit 1</fullName>
    </recommendedName>
</protein>
<dbReference type="Pfam" id="PF08700">
    <property type="entry name" value="VPS51_Exo84_N"/>
    <property type="match status" value="1"/>
</dbReference>
<evidence type="ECO:0000256" key="3">
    <source>
        <dbReference type="ARBA" id="ARBA00020978"/>
    </source>
</evidence>
<sequence>MDAHLSELLKKHTIPELQDLLRVRRGEVEKKKDELRYLVGERHRDVIEASDTIQAMKNLSETIASSVESLARGCTFWNKPVEACIELVDSTFWCNLSPHRSTFDNRLAKLSVAAHLKCLLDIPEIIWNLMDAGDHLMAVVLCFVGRHVSTRLQLSSETCSADLDVLVLVKRLWNSLTQIESAVLSACRRRLSALPSTVQELSNSLAALVLLTNSTMEAALEEYLAGRKIALAQLLGDANPRSAAPDGKQPTTLNCSLRKKVALIAKFLLATLNSMEALFHSDSGSIPCEGALSHELHKLKDWVVHDTTWFAGDKLYKHLPDDVINYRLPQGTSIQSDNADHVLETPCGILVQDLPVEALHDRVGTWWTDVIASCRLALSDALTHVSSLKGLVATRACVLRLLSKWHQNDGSINHALLRRPVDLWAELFSEQFLTQISRVVEESIDRCWEDWTIAVNQLMAPFVEDQSDSGGTADNSNDNPVIHVLCSATYTVSCTLSEHQGTSISRLLSISTFL</sequence>
<keyword evidence="7" id="KW-0472">Membrane</keyword>
<evidence type="ECO:0000256" key="2">
    <source>
        <dbReference type="ARBA" id="ARBA00006653"/>
    </source>
</evidence>
<dbReference type="GO" id="GO:0006891">
    <property type="term" value="P:intra-Golgi vesicle-mediated transport"/>
    <property type="evidence" value="ECO:0007669"/>
    <property type="project" value="InterPro"/>
</dbReference>
<evidence type="ECO:0000313" key="9">
    <source>
        <dbReference type="Proteomes" id="UP000699462"/>
    </source>
</evidence>
<dbReference type="GO" id="GO:0017119">
    <property type="term" value="C:Golgi transport complex"/>
    <property type="evidence" value="ECO:0007669"/>
    <property type="project" value="InterPro"/>
</dbReference>
<comment type="subcellular location">
    <subcellularLocation>
        <location evidence="1">Golgi apparatus membrane</location>
        <topology evidence="1">Peripheral membrane protein</topology>
    </subcellularLocation>
</comment>
<evidence type="ECO:0000256" key="6">
    <source>
        <dbReference type="ARBA" id="ARBA00023034"/>
    </source>
</evidence>
<evidence type="ECO:0000313" key="8">
    <source>
        <dbReference type="EMBL" id="KAF8568394.1"/>
    </source>
</evidence>
<organism evidence="8 9">
    <name type="scientific">Paragonimus westermani</name>
    <dbReference type="NCBI Taxonomy" id="34504"/>
    <lineage>
        <taxon>Eukaryota</taxon>
        <taxon>Metazoa</taxon>
        <taxon>Spiralia</taxon>
        <taxon>Lophotrochozoa</taxon>
        <taxon>Platyhelminthes</taxon>
        <taxon>Trematoda</taxon>
        <taxon>Digenea</taxon>
        <taxon>Plagiorchiida</taxon>
        <taxon>Troglotremata</taxon>
        <taxon>Troglotrematidae</taxon>
        <taxon>Paragonimus</taxon>
    </lineage>
</organism>
<keyword evidence="4" id="KW-0813">Transport</keyword>
<dbReference type="Proteomes" id="UP000699462">
    <property type="component" value="Unassembled WGS sequence"/>
</dbReference>
<dbReference type="PANTHER" id="PTHR31658:SF0">
    <property type="entry name" value="CONSERVED OLIGOMERIC GOLGI COMPLEX SUBUNIT 1"/>
    <property type="match status" value="1"/>
</dbReference>
<evidence type="ECO:0000256" key="5">
    <source>
        <dbReference type="ARBA" id="ARBA00022927"/>
    </source>
</evidence>
<evidence type="ECO:0000256" key="7">
    <source>
        <dbReference type="ARBA" id="ARBA00023136"/>
    </source>
</evidence>
<dbReference type="GO" id="GO:0015031">
    <property type="term" value="P:protein transport"/>
    <property type="evidence" value="ECO:0007669"/>
    <property type="project" value="UniProtKB-KW"/>
</dbReference>
<reference evidence="8 9" key="1">
    <citation type="submission" date="2019-07" db="EMBL/GenBank/DDBJ databases">
        <title>Annotation for the trematode Paragonimus westermani.</title>
        <authorList>
            <person name="Choi Y.-J."/>
        </authorList>
    </citation>
    <scope>NUCLEOTIDE SEQUENCE [LARGE SCALE GENOMIC DNA]</scope>
    <source>
        <strain evidence="8">180907_Pwestermani</strain>
    </source>
</reference>
<dbReference type="EMBL" id="JTDF01002831">
    <property type="protein sequence ID" value="KAF8568394.1"/>
    <property type="molecule type" value="Genomic_DNA"/>
</dbReference>
<dbReference type="InterPro" id="IPR033370">
    <property type="entry name" value="COG1"/>
</dbReference>
<evidence type="ECO:0000256" key="4">
    <source>
        <dbReference type="ARBA" id="ARBA00022448"/>
    </source>
</evidence>
<dbReference type="PANTHER" id="PTHR31658">
    <property type="entry name" value="CONSERVED OLIGOMERIC GOLGI COMPLEX SUBUNIT 1"/>
    <property type="match status" value="1"/>
</dbReference>
<dbReference type="GO" id="GO:0000139">
    <property type="term" value="C:Golgi membrane"/>
    <property type="evidence" value="ECO:0007669"/>
    <property type="project" value="UniProtKB-SubCell"/>
</dbReference>
<dbReference type="OrthoDB" id="46189at2759"/>
<keyword evidence="9" id="KW-1185">Reference proteome</keyword>
<accession>A0A8T0DN82</accession>
<comment type="similarity">
    <text evidence="2">Belongs to the COG1 family.</text>
</comment>
<comment type="caution">
    <text evidence="8">The sequence shown here is derived from an EMBL/GenBank/DDBJ whole genome shotgun (WGS) entry which is preliminary data.</text>
</comment>
<proteinExistence type="inferred from homology"/>